<dbReference type="InterPro" id="IPR056924">
    <property type="entry name" value="SH3_Tf2-1"/>
</dbReference>
<keyword evidence="4" id="KW-0808">Transferase</keyword>
<sequence>MRSYVDRMPPKRNSASAASVSDAPTMNQTAIRQLVIDSIVAALEAQAANMANADNTNRNPKPREVHVARKYSYKEFMRCEPFIFKCSEGAVGLIRILTEEALSWWNSFAQTIGIKEAYKLSWVKFKKLLISKGLPRSIEGNFTSSKPQTLEEAISIAQSIMDQKFCEAPILALPKGNDDFVVYCDASHQGMGAVLMQREKRSYATVRRKPLELQVGDHVMLEVSHRKGVIRFGKQGKLNPRYIGPFKILDRIGPMAYKLEVSEELSNVYSTFNISNLKKCLFDESLVIPMKELWLDDKLNFVEKPVEILDREVKHLKQSRIPIVKVRWNSKRGPEFTWELEDQIHPNYPHLFLKHHSGIQLNLRTRFLLREGDYNNP</sequence>
<name>A0A6L2NNM0_TANCI</name>
<dbReference type="InterPro" id="IPR041577">
    <property type="entry name" value="RT_RNaseH_2"/>
</dbReference>
<dbReference type="EMBL" id="BKCJ010009602">
    <property type="protein sequence ID" value="GEU87736.1"/>
    <property type="molecule type" value="Genomic_DNA"/>
</dbReference>
<dbReference type="InterPro" id="IPR043502">
    <property type="entry name" value="DNA/RNA_pol_sf"/>
</dbReference>
<dbReference type="AlphaFoldDB" id="A0A6L2NNM0"/>
<keyword evidence="4" id="KW-0695">RNA-directed DNA polymerase</keyword>
<reference evidence="4" key="1">
    <citation type="journal article" date="2019" name="Sci. Rep.">
        <title>Draft genome of Tanacetum cinerariifolium, the natural source of mosquito coil.</title>
        <authorList>
            <person name="Yamashiro T."/>
            <person name="Shiraishi A."/>
            <person name="Satake H."/>
            <person name="Nakayama K."/>
        </authorList>
    </citation>
    <scope>NUCLEOTIDE SEQUENCE</scope>
</reference>
<organism evidence="4">
    <name type="scientific">Tanacetum cinerariifolium</name>
    <name type="common">Dalmatian daisy</name>
    <name type="synonym">Chrysanthemum cinerariifolium</name>
    <dbReference type="NCBI Taxonomy" id="118510"/>
    <lineage>
        <taxon>Eukaryota</taxon>
        <taxon>Viridiplantae</taxon>
        <taxon>Streptophyta</taxon>
        <taxon>Embryophyta</taxon>
        <taxon>Tracheophyta</taxon>
        <taxon>Spermatophyta</taxon>
        <taxon>Magnoliopsida</taxon>
        <taxon>eudicotyledons</taxon>
        <taxon>Gunneridae</taxon>
        <taxon>Pentapetalae</taxon>
        <taxon>asterids</taxon>
        <taxon>campanulids</taxon>
        <taxon>Asterales</taxon>
        <taxon>Asteraceae</taxon>
        <taxon>Asteroideae</taxon>
        <taxon>Anthemideae</taxon>
        <taxon>Anthemidinae</taxon>
        <taxon>Tanacetum</taxon>
    </lineage>
</organism>
<feature type="domain" description="Reverse transcriptase/retrotransposon-derived protein RNase H-like" evidence="2">
    <location>
        <begin position="162"/>
        <end position="201"/>
    </location>
</feature>
<dbReference type="PANTHER" id="PTHR46148">
    <property type="entry name" value="CHROMO DOMAIN-CONTAINING PROTEIN"/>
    <property type="match status" value="1"/>
</dbReference>
<evidence type="ECO:0000259" key="2">
    <source>
        <dbReference type="Pfam" id="PF17919"/>
    </source>
</evidence>
<proteinExistence type="predicted"/>
<evidence type="ECO:0000256" key="1">
    <source>
        <dbReference type="SAM" id="MobiDB-lite"/>
    </source>
</evidence>
<keyword evidence="4" id="KW-0548">Nucleotidyltransferase</keyword>
<dbReference type="SUPFAM" id="SSF56672">
    <property type="entry name" value="DNA/RNA polymerases"/>
    <property type="match status" value="1"/>
</dbReference>
<gene>
    <name evidence="4" type="ORF">Tci_059714</name>
</gene>
<dbReference type="Pfam" id="PF17919">
    <property type="entry name" value="RT_RNaseH_2"/>
    <property type="match status" value="1"/>
</dbReference>
<accession>A0A6L2NNM0</accession>
<evidence type="ECO:0000259" key="3">
    <source>
        <dbReference type="Pfam" id="PF24626"/>
    </source>
</evidence>
<feature type="compositionally biased region" description="Polar residues" evidence="1">
    <location>
        <begin position="13"/>
        <end position="22"/>
    </location>
</feature>
<dbReference type="Pfam" id="PF24626">
    <property type="entry name" value="SH3_Tf2-1"/>
    <property type="match status" value="1"/>
</dbReference>
<feature type="domain" description="Tf2-1-like SH3-like" evidence="3">
    <location>
        <begin position="216"/>
        <end position="280"/>
    </location>
</feature>
<protein>
    <submittedName>
        <fullName evidence="4">Putative reverse transcriptase domain-containing protein</fullName>
    </submittedName>
</protein>
<feature type="region of interest" description="Disordered" evidence="1">
    <location>
        <begin position="1"/>
        <end position="22"/>
    </location>
</feature>
<evidence type="ECO:0000313" key="4">
    <source>
        <dbReference type="EMBL" id="GEU87736.1"/>
    </source>
</evidence>
<comment type="caution">
    <text evidence="4">The sequence shown here is derived from an EMBL/GenBank/DDBJ whole genome shotgun (WGS) entry which is preliminary data.</text>
</comment>
<dbReference type="GO" id="GO:0003964">
    <property type="term" value="F:RNA-directed DNA polymerase activity"/>
    <property type="evidence" value="ECO:0007669"/>
    <property type="project" value="UniProtKB-KW"/>
</dbReference>
<dbReference type="PANTHER" id="PTHR46148:SF59">
    <property type="entry name" value="NUCLEOTIDYLTRANSFERASE, RIBONUCLEASE H"/>
    <property type="match status" value="1"/>
</dbReference>